<dbReference type="EMBL" id="JACTNG010000016">
    <property type="protein sequence ID" value="MBO1081599.1"/>
    <property type="molecule type" value="Genomic_DNA"/>
</dbReference>
<keyword evidence="5 9" id="KW-1133">Transmembrane helix</keyword>
<accession>A0ABS3KVW1</accession>
<name>A0ABS3KVW1_9PROT</name>
<comment type="caution">
    <text evidence="11">The sequence shown here is derived from an EMBL/GenBank/DDBJ whole genome shotgun (WGS) entry which is preliminary data.</text>
</comment>
<keyword evidence="3" id="KW-0050">Antiport</keyword>
<dbReference type="PANTHER" id="PTHR32507:SF8">
    <property type="entry name" value="CNH1P"/>
    <property type="match status" value="1"/>
</dbReference>
<feature type="transmembrane region" description="Helical" evidence="9">
    <location>
        <begin position="68"/>
        <end position="88"/>
    </location>
</feature>
<dbReference type="RefSeq" id="WP_207419774.1">
    <property type="nucleotide sequence ID" value="NZ_CP061177.1"/>
</dbReference>
<comment type="subcellular location">
    <subcellularLocation>
        <location evidence="1">Cell membrane</location>
        <topology evidence="1">Multi-pass membrane protein</topology>
    </subcellularLocation>
</comment>
<feature type="transmembrane region" description="Helical" evidence="9">
    <location>
        <begin position="385"/>
        <end position="406"/>
    </location>
</feature>
<evidence type="ECO:0000256" key="4">
    <source>
        <dbReference type="ARBA" id="ARBA00022692"/>
    </source>
</evidence>
<dbReference type="PANTHER" id="PTHR32507">
    <property type="entry name" value="NA(+)/H(+) ANTIPORTER 1"/>
    <property type="match status" value="1"/>
</dbReference>
<feature type="transmembrane region" description="Helical" evidence="9">
    <location>
        <begin position="205"/>
        <end position="230"/>
    </location>
</feature>
<evidence type="ECO:0000313" key="11">
    <source>
        <dbReference type="EMBL" id="MBO1081599.1"/>
    </source>
</evidence>
<evidence type="ECO:0000256" key="1">
    <source>
        <dbReference type="ARBA" id="ARBA00004651"/>
    </source>
</evidence>
<feature type="transmembrane region" description="Helical" evidence="9">
    <location>
        <begin position="37"/>
        <end position="56"/>
    </location>
</feature>
<evidence type="ECO:0000256" key="3">
    <source>
        <dbReference type="ARBA" id="ARBA00022449"/>
    </source>
</evidence>
<evidence type="ECO:0000259" key="10">
    <source>
        <dbReference type="Pfam" id="PF00999"/>
    </source>
</evidence>
<dbReference type="Proteomes" id="UP001518989">
    <property type="component" value="Unassembled WGS sequence"/>
</dbReference>
<organism evidence="11 12">
    <name type="scientific">Roseomonas haemaphysalidis</name>
    <dbReference type="NCBI Taxonomy" id="2768162"/>
    <lineage>
        <taxon>Bacteria</taxon>
        <taxon>Pseudomonadati</taxon>
        <taxon>Pseudomonadota</taxon>
        <taxon>Alphaproteobacteria</taxon>
        <taxon>Acetobacterales</taxon>
        <taxon>Roseomonadaceae</taxon>
        <taxon>Roseomonas</taxon>
    </lineage>
</organism>
<feature type="domain" description="Cation/H+ exchanger transmembrane" evidence="10">
    <location>
        <begin position="21"/>
        <end position="408"/>
    </location>
</feature>
<feature type="transmembrane region" description="Helical" evidence="9">
    <location>
        <begin position="100"/>
        <end position="123"/>
    </location>
</feature>
<keyword evidence="7 9" id="KW-0472">Membrane</keyword>
<feature type="transmembrane region" description="Helical" evidence="9">
    <location>
        <begin position="297"/>
        <end position="317"/>
    </location>
</feature>
<feature type="transmembrane region" description="Helical" evidence="9">
    <location>
        <begin position="175"/>
        <end position="193"/>
    </location>
</feature>
<evidence type="ECO:0000313" key="12">
    <source>
        <dbReference type="Proteomes" id="UP001518989"/>
    </source>
</evidence>
<dbReference type="Pfam" id="PF00999">
    <property type="entry name" value="Na_H_Exchanger"/>
    <property type="match status" value="1"/>
</dbReference>
<keyword evidence="4 9" id="KW-0812">Transmembrane</keyword>
<keyword evidence="12" id="KW-1185">Reference proteome</keyword>
<gene>
    <name evidence="11" type="ORF">IAI61_21400</name>
</gene>
<feature type="region of interest" description="Disordered" evidence="8">
    <location>
        <begin position="414"/>
        <end position="436"/>
    </location>
</feature>
<evidence type="ECO:0000256" key="6">
    <source>
        <dbReference type="ARBA" id="ARBA00023065"/>
    </source>
</evidence>
<feature type="transmembrane region" description="Helical" evidence="9">
    <location>
        <begin position="12"/>
        <end position="30"/>
    </location>
</feature>
<feature type="transmembrane region" description="Helical" evidence="9">
    <location>
        <begin position="355"/>
        <end position="373"/>
    </location>
</feature>
<reference evidence="11 12" key="1">
    <citation type="submission" date="2020-09" db="EMBL/GenBank/DDBJ databases">
        <title>Roseomonas.</title>
        <authorList>
            <person name="Zhu W."/>
        </authorList>
    </citation>
    <scope>NUCLEOTIDE SEQUENCE [LARGE SCALE GENOMIC DNA]</scope>
    <source>
        <strain evidence="11 12">573</strain>
    </source>
</reference>
<evidence type="ECO:0000256" key="2">
    <source>
        <dbReference type="ARBA" id="ARBA00022448"/>
    </source>
</evidence>
<keyword evidence="6" id="KW-0406">Ion transport</keyword>
<evidence type="ECO:0000256" key="9">
    <source>
        <dbReference type="SAM" id="Phobius"/>
    </source>
</evidence>
<proteinExistence type="predicted"/>
<protein>
    <submittedName>
        <fullName evidence="11">Sodium:proton antiporter</fullName>
    </submittedName>
</protein>
<dbReference type="InterPro" id="IPR006153">
    <property type="entry name" value="Cation/H_exchanger_TM"/>
</dbReference>
<feature type="transmembrane region" description="Helical" evidence="9">
    <location>
        <begin position="250"/>
        <end position="276"/>
    </location>
</feature>
<evidence type="ECO:0000256" key="5">
    <source>
        <dbReference type="ARBA" id="ARBA00022989"/>
    </source>
</evidence>
<feature type="transmembrane region" description="Helical" evidence="9">
    <location>
        <begin position="323"/>
        <end position="343"/>
    </location>
</feature>
<evidence type="ECO:0000256" key="8">
    <source>
        <dbReference type="SAM" id="MobiDB-lite"/>
    </source>
</evidence>
<keyword evidence="2" id="KW-0813">Transport</keyword>
<evidence type="ECO:0000256" key="7">
    <source>
        <dbReference type="ARBA" id="ARBA00023136"/>
    </source>
</evidence>
<sequence>MIFRDWLPDPYILFLTGAGLLIALVAWLPMVLKRLPLSLPIVCIALGAALFALPQVTLKPLPMQFPEITERFTEFVVIIALMGAGLKLDRVFSWRGWAVTWRLLGVTMPLGILAITLLVGWGMGVPWAVALLVAASLAPTDPVLAADVQVGPPKTGDEDEVRFGLTSEAGLNDGFAFPFVHLAIALAAVAGSGEPWFTEWLTYRVVWEIGAGVGAGWLIGRIFGWLTFHVSAETKLARTGDGLIGLSATLVSYGLTEVIHCYGFLAVFVTAATFRHAHRQHDFHASMHEVTEQIERLAMMVLLLLFGGALVSGLLATVTWMEVGLALVILLVVRPLTGLVGLLGFPAARGEKLTLAFFGIRGVGSLYYLAYGLNHMQQPGAERLWGLVGLVVLFSILLHGLTVTPIMRMLDRQQGRDPDAEEATPPPGLQGPAAQG</sequence>